<dbReference type="SUPFAM" id="SSF54523">
    <property type="entry name" value="Pili subunits"/>
    <property type="match status" value="1"/>
</dbReference>
<dbReference type="AlphaFoldDB" id="A0AAW6TP56"/>
<name>A0AAW6TP56_9BACT</name>
<dbReference type="Proteomes" id="UP001431776">
    <property type="component" value="Unassembled WGS sequence"/>
</dbReference>
<keyword evidence="1" id="KW-0472">Membrane</keyword>
<feature type="transmembrane region" description="Helical" evidence="1">
    <location>
        <begin position="6"/>
        <end position="30"/>
    </location>
</feature>
<keyword evidence="1" id="KW-1133">Transmembrane helix</keyword>
<organism evidence="2 3">
    <name type="scientific">Anaerobaca lacustris</name>
    <dbReference type="NCBI Taxonomy" id="3044600"/>
    <lineage>
        <taxon>Bacteria</taxon>
        <taxon>Pseudomonadati</taxon>
        <taxon>Planctomycetota</taxon>
        <taxon>Phycisphaerae</taxon>
        <taxon>Sedimentisphaerales</taxon>
        <taxon>Anaerobacaceae</taxon>
        <taxon>Anaerobaca</taxon>
    </lineage>
</organism>
<sequence length="273" mass="30917">MPKRRGFTLIELLVVIAIIAVLMAVLMPALERVRRQARGVVCKSNLSQWGLVFAMYCDDNNGYFYSGLLQSFGADVAHGDWWRECMRPLSKDKRMWLCPTAVKHRSGASADAMAIATTPFDAWRVPASHGSDEGSYAPNGWMCNPPAGMDSLWGRGPGSDYWRTYQVKGAYNVPVFTEGWWVDGWPRDTDEPPPWGHETPIMSGHEMQRLCVNRHGGAQFVLFADWSVRKVALKQLWTLKWHKSFDTSGVWTRAGGVQPTDWPQWMAGFKDEF</sequence>
<dbReference type="Pfam" id="PF07963">
    <property type="entry name" value="N_methyl"/>
    <property type="match status" value="1"/>
</dbReference>
<dbReference type="Gene3D" id="3.30.700.10">
    <property type="entry name" value="Glycoprotein, Type 4 Pilin"/>
    <property type="match status" value="1"/>
</dbReference>
<evidence type="ECO:0000313" key="2">
    <source>
        <dbReference type="EMBL" id="MDI6447457.1"/>
    </source>
</evidence>
<reference evidence="2" key="1">
    <citation type="submission" date="2023-05" db="EMBL/GenBank/DDBJ databases">
        <title>Anaerotaeda fermentans gen. nov., sp. nov., a novel anaerobic planctomycete of the new family within the order Sedimentisphaerales isolated from Taman Peninsula, Russia.</title>
        <authorList>
            <person name="Khomyakova M.A."/>
            <person name="Merkel A.Y."/>
            <person name="Slobodkin A.I."/>
        </authorList>
    </citation>
    <scope>NUCLEOTIDE SEQUENCE</scope>
    <source>
        <strain evidence="2">M17dextr</strain>
    </source>
</reference>
<protein>
    <submittedName>
        <fullName evidence="2">Type II secretion system protein</fullName>
    </submittedName>
</protein>
<dbReference type="PANTHER" id="PTHR30093:SF2">
    <property type="entry name" value="TYPE II SECRETION SYSTEM PROTEIN H"/>
    <property type="match status" value="1"/>
</dbReference>
<accession>A0AAW6TP56</accession>
<dbReference type="InterPro" id="IPR012902">
    <property type="entry name" value="N_methyl_site"/>
</dbReference>
<dbReference type="PANTHER" id="PTHR30093">
    <property type="entry name" value="GENERAL SECRETION PATHWAY PROTEIN G"/>
    <property type="match status" value="1"/>
</dbReference>
<evidence type="ECO:0000256" key="1">
    <source>
        <dbReference type="SAM" id="Phobius"/>
    </source>
</evidence>
<keyword evidence="1" id="KW-0812">Transmembrane</keyword>
<comment type="caution">
    <text evidence="2">The sequence shown here is derived from an EMBL/GenBank/DDBJ whole genome shotgun (WGS) entry which is preliminary data.</text>
</comment>
<dbReference type="InterPro" id="IPR045584">
    <property type="entry name" value="Pilin-like"/>
</dbReference>
<dbReference type="RefSeq" id="WP_349242867.1">
    <property type="nucleotide sequence ID" value="NZ_JASCXX010000001.1"/>
</dbReference>
<dbReference type="NCBIfam" id="TIGR02532">
    <property type="entry name" value="IV_pilin_GFxxxE"/>
    <property type="match status" value="1"/>
</dbReference>
<gene>
    <name evidence="2" type="ORF">QJ522_00250</name>
</gene>
<keyword evidence="3" id="KW-1185">Reference proteome</keyword>
<proteinExistence type="predicted"/>
<dbReference type="EMBL" id="JASCXX010000001">
    <property type="protein sequence ID" value="MDI6447457.1"/>
    <property type="molecule type" value="Genomic_DNA"/>
</dbReference>
<dbReference type="PROSITE" id="PS00409">
    <property type="entry name" value="PROKAR_NTER_METHYL"/>
    <property type="match status" value="1"/>
</dbReference>
<evidence type="ECO:0000313" key="3">
    <source>
        <dbReference type="Proteomes" id="UP001431776"/>
    </source>
</evidence>